<evidence type="ECO:0000313" key="2">
    <source>
        <dbReference type="EMBL" id="KIK90868.1"/>
    </source>
</evidence>
<organism evidence="2 3">
    <name type="scientific">Paxillus rubicundulus Ve08.2h10</name>
    <dbReference type="NCBI Taxonomy" id="930991"/>
    <lineage>
        <taxon>Eukaryota</taxon>
        <taxon>Fungi</taxon>
        <taxon>Dikarya</taxon>
        <taxon>Basidiomycota</taxon>
        <taxon>Agaricomycotina</taxon>
        <taxon>Agaricomycetes</taxon>
        <taxon>Agaricomycetidae</taxon>
        <taxon>Boletales</taxon>
        <taxon>Paxilineae</taxon>
        <taxon>Paxillaceae</taxon>
        <taxon>Paxillus</taxon>
    </lineage>
</organism>
<gene>
    <name evidence="2" type="ORF">PAXRUDRAFT_660116</name>
</gene>
<sequence length="68" mass="7714">MMAIRTQNRPKLPMALLSIRPDSTPLFRSFFLAKSLSSSFSSQQERARCPTSSASERWSLPPELRPFA</sequence>
<dbReference type="Proteomes" id="UP000054538">
    <property type="component" value="Unassembled WGS sequence"/>
</dbReference>
<dbReference type="AlphaFoldDB" id="A0A0D0DIL8"/>
<evidence type="ECO:0000313" key="3">
    <source>
        <dbReference type="Proteomes" id="UP000054538"/>
    </source>
</evidence>
<dbReference type="InParanoid" id="A0A0D0DIL8"/>
<reference evidence="3" key="2">
    <citation type="submission" date="2015-01" db="EMBL/GenBank/DDBJ databases">
        <title>Evolutionary Origins and Diversification of the Mycorrhizal Mutualists.</title>
        <authorList>
            <consortium name="DOE Joint Genome Institute"/>
            <consortium name="Mycorrhizal Genomics Consortium"/>
            <person name="Kohler A."/>
            <person name="Kuo A."/>
            <person name="Nagy L.G."/>
            <person name="Floudas D."/>
            <person name="Copeland A."/>
            <person name="Barry K.W."/>
            <person name="Cichocki N."/>
            <person name="Veneault-Fourrey C."/>
            <person name="LaButti K."/>
            <person name="Lindquist E.A."/>
            <person name="Lipzen A."/>
            <person name="Lundell T."/>
            <person name="Morin E."/>
            <person name="Murat C."/>
            <person name="Riley R."/>
            <person name="Ohm R."/>
            <person name="Sun H."/>
            <person name="Tunlid A."/>
            <person name="Henrissat B."/>
            <person name="Grigoriev I.V."/>
            <person name="Hibbett D.S."/>
            <person name="Martin F."/>
        </authorList>
    </citation>
    <scope>NUCLEOTIDE SEQUENCE [LARGE SCALE GENOMIC DNA]</scope>
    <source>
        <strain evidence="3">Ve08.2h10</strain>
    </source>
</reference>
<evidence type="ECO:0000256" key="1">
    <source>
        <dbReference type="SAM" id="MobiDB-lite"/>
    </source>
</evidence>
<feature type="region of interest" description="Disordered" evidence="1">
    <location>
        <begin position="41"/>
        <end position="68"/>
    </location>
</feature>
<dbReference type="HOGENOM" id="CLU_2794704_0_0_1"/>
<reference evidence="2 3" key="1">
    <citation type="submission" date="2014-04" db="EMBL/GenBank/DDBJ databases">
        <authorList>
            <consortium name="DOE Joint Genome Institute"/>
            <person name="Kuo A."/>
            <person name="Kohler A."/>
            <person name="Jargeat P."/>
            <person name="Nagy L.G."/>
            <person name="Floudas D."/>
            <person name="Copeland A."/>
            <person name="Barry K.W."/>
            <person name="Cichocki N."/>
            <person name="Veneault-Fourrey C."/>
            <person name="LaButti K."/>
            <person name="Lindquist E.A."/>
            <person name="Lipzen A."/>
            <person name="Lundell T."/>
            <person name="Morin E."/>
            <person name="Murat C."/>
            <person name="Sun H."/>
            <person name="Tunlid A."/>
            <person name="Henrissat B."/>
            <person name="Grigoriev I.V."/>
            <person name="Hibbett D.S."/>
            <person name="Martin F."/>
            <person name="Nordberg H.P."/>
            <person name="Cantor M.N."/>
            <person name="Hua S.X."/>
        </authorList>
    </citation>
    <scope>NUCLEOTIDE SEQUENCE [LARGE SCALE GENOMIC DNA]</scope>
    <source>
        <strain evidence="2 3">Ve08.2h10</strain>
    </source>
</reference>
<accession>A0A0D0DIL8</accession>
<name>A0A0D0DIL8_9AGAM</name>
<proteinExistence type="predicted"/>
<dbReference type="EMBL" id="KN825460">
    <property type="protein sequence ID" value="KIK90868.1"/>
    <property type="molecule type" value="Genomic_DNA"/>
</dbReference>
<keyword evidence="3" id="KW-1185">Reference proteome</keyword>
<protein>
    <submittedName>
        <fullName evidence="2">Uncharacterized protein</fullName>
    </submittedName>
</protein>